<dbReference type="AlphaFoldDB" id="A0A921QFZ1"/>
<protein>
    <submittedName>
        <fullName evidence="1">Uncharacterized protein</fullName>
    </submittedName>
</protein>
<organism evidence="1 2">
    <name type="scientific">Sorghum bicolor</name>
    <name type="common">Sorghum</name>
    <name type="synonym">Sorghum vulgare</name>
    <dbReference type="NCBI Taxonomy" id="4558"/>
    <lineage>
        <taxon>Eukaryota</taxon>
        <taxon>Viridiplantae</taxon>
        <taxon>Streptophyta</taxon>
        <taxon>Embryophyta</taxon>
        <taxon>Tracheophyta</taxon>
        <taxon>Spermatophyta</taxon>
        <taxon>Magnoliopsida</taxon>
        <taxon>Liliopsida</taxon>
        <taxon>Poales</taxon>
        <taxon>Poaceae</taxon>
        <taxon>PACMAD clade</taxon>
        <taxon>Panicoideae</taxon>
        <taxon>Andropogonodae</taxon>
        <taxon>Andropogoneae</taxon>
        <taxon>Sorghinae</taxon>
        <taxon>Sorghum</taxon>
    </lineage>
</organism>
<comment type="caution">
    <text evidence="1">The sequence shown here is derived from an EMBL/GenBank/DDBJ whole genome shotgun (WGS) entry which is preliminary data.</text>
</comment>
<reference evidence="1" key="2">
    <citation type="submission" date="2020-10" db="EMBL/GenBank/DDBJ databases">
        <authorList>
            <person name="Cooper E.A."/>
            <person name="Brenton Z.W."/>
            <person name="Flinn B.S."/>
            <person name="Jenkins J."/>
            <person name="Shu S."/>
            <person name="Flowers D."/>
            <person name="Luo F."/>
            <person name="Wang Y."/>
            <person name="Xia P."/>
            <person name="Barry K."/>
            <person name="Daum C."/>
            <person name="Lipzen A."/>
            <person name="Yoshinaga Y."/>
            <person name="Schmutz J."/>
            <person name="Saski C."/>
            <person name="Vermerris W."/>
            <person name="Kresovich S."/>
        </authorList>
    </citation>
    <scope>NUCLEOTIDE SEQUENCE</scope>
</reference>
<name>A0A921QFZ1_SORBI</name>
<reference evidence="1" key="1">
    <citation type="journal article" date="2019" name="BMC Genomics">
        <title>A new reference genome for Sorghum bicolor reveals high levels of sequence similarity between sweet and grain genotypes: implications for the genetics of sugar metabolism.</title>
        <authorList>
            <person name="Cooper E.A."/>
            <person name="Brenton Z.W."/>
            <person name="Flinn B.S."/>
            <person name="Jenkins J."/>
            <person name="Shu S."/>
            <person name="Flowers D."/>
            <person name="Luo F."/>
            <person name="Wang Y."/>
            <person name="Xia P."/>
            <person name="Barry K."/>
            <person name="Daum C."/>
            <person name="Lipzen A."/>
            <person name="Yoshinaga Y."/>
            <person name="Schmutz J."/>
            <person name="Saski C."/>
            <person name="Vermerris W."/>
            <person name="Kresovich S."/>
        </authorList>
    </citation>
    <scope>NUCLEOTIDE SEQUENCE</scope>
</reference>
<evidence type="ECO:0000313" key="1">
    <source>
        <dbReference type="EMBL" id="KAG0520072.1"/>
    </source>
</evidence>
<dbReference type="Proteomes" id="UP000807115">
    <property type="component" value="Chromosome 8"/>
</dbReference>
<gene>
    <name evidence="1" type="ORF">BDA96_08G041700</name>
</gene>
<sequence length="53" mass="6246">MVRSVDISQSVRFTDTLLFFVYQEHAILSEPRQDFWLMLTSSPFCEESTIQTD</sequence>
<accession>A0A921QFZ1</accession>
<dbReference type="EMBL" id="CM027687">
    <property type="protein sequence ID" value="KAG0520072.1"/>
    <property type="molecule type" value="Genomic_DNA"/>
</dbReference>
<proteinExistence type="predicted"/>
<evidence type="ECO:0000313" key="2">
    <source>
        <dbReference type="Proteomes" id="UP000807115"/>
    </source>
</evidence>